<reference evidence="8" key="2">
    <citation type="journal article" date="2012" name="Nat. Genet.">
        <title>Lifestyle transitions in plant pathogenic Colletotrichum fungi deciphered by genome and transcriptome analyses.</title>
        <authorList>
            <person name="O'Connell R.J."/>
            <person name="Thon M.R."/>
            <person name="Hacquard S."/>
            <person name="Amyotte S.G."/>
            <person name="Kleemann J."/>
            <person name="Torres M.F."/>
            <person name="Damm U."/>
            <person name="Buiate E.A."/>
            <person name="Epstein L."/>
            <person name="Alkan N."/>
            <person name="Altmueller J."/>
            <person name="Alvarado-Balderrama L."/>
            <person name="Bauser C.A."/>
            <person name="Becker C."/>
            <person name="Birren B.W."/>
            <person name="Chen Z."/>
            <person name="Choi J."/>
            <person name="Crouch J.A."/>
            <person name="Duvick J.P."/>
            <person name="Farman M.A."/>
            <person name="Gan P."/>
            <person name="Heiman D."/>
            <person name="Henrissat B."/>
            <person name="Howard R.J."/>
            <person name="Kabbage M."/>
            <person name="Koch C."/>
            <person name="Kracher B."/>
            <person name="Kubo Y."/>
            <person name="Law A.D."/>
            <person name="Lebrun M.-H."/>
            <person name="Lee Y.-H."/>
            <person name="Miyara I."/>
            <person name="Moore N."/>
            <person name="Neumann U."/>
            <person name="Nordstroem K."/>
            <person name="Panaccione D.G."/>
            <person name="Panstruga R."/>
            <person name="Place M."/>
            <person name="Proctor R.H."/>
            <person name="Prusky D."/>
            <person name="Rech G."/>
            <person name="Reinhardt R."/>
            <person name="Rollins J.A."/>
            <person name="Rounsley S."/>
            <person name="Schardl C.L."/>
            <person name="Schwartz D.C."/>
            <person name="Shenoy N."/>
            <person name="Shirasu K."/>
            <person name="Sikhakolli U.R."/>
            <person name="Stueber K."/>
            <person name="Sukno S.A."/>
            <person name="Sweigard J.A."/>
            <person name="Takano Y."/>
            <person name="Takahara H."/>
            <person name="Trail F."/>
            <person name="van der Does H.C."/>
            <person name="Voll L.M."/>
            <person name="Will I."/>
            <person name="Young S."/>
            <person name="Zeng Q."/>
            <person name="Zhang J."/>
            <person name="Zhou S."/>
            <person name="Dickman M.B."/>
            <person name="Schulze-Lefert P."/>
            <person name="Ver Loren van Themaat E."/>
            <person name="Ma L.-J."/>
            <person name="Vaillancourt L.J."/>
        </authorList>
    </citation>
    <scope>NUCLEOTIDE SEQUENCE [LARGE SCALE GENOMIC DNA]</scope>
    <source>
        <strain evidence="8">IMI 349063</strain>
    </source>
</reference>
<evidence type="ECO:0000256" key="2">
    <source>
        <dbReference type="ARBA" id="ARBA00022679"/>
    </source>
</evidence>
<dbReference type="EMBL" id="CACQ02003476">
    <property type="protein sequence ID" value="CCF39402.1"/>
    <property type="molecule type" value="Genomic_DNA"/>
</dbReference>
<name>H1VGP9_COLHI</name>
<dbReference type="EMBL" id="LTAN01000011">
    <property type="protein sequence ID" value="OBR02168.1"/>
    <property type="molecule type" value="Genomic_DNA"/>
</dbReference>
<dbReference type="InterPro" id="IPR003000">
    <property type="entry name" value="Sirtuin"/>
</dbReference>
<dbReference type="InterPro" id="IPR026590">
    <property type="entry name" value="Ssirtuin_cat_dom"/>
</dbReference>
<feature type="binding site" evidence="4">
    <location>
        <position position="194"/>
    </location>
    <ligand>
        <name>Zn(2+)</name>
        <dbReference type="ChEBI" id="CHEBI:29105"/>
    </ligand>
</feature>
<reference evidence="7" key="3">
    <citation type="submission" date="2016-02" db="EMBL/GenBank/DDBJ databases">
        <title>Resequencing and annotation of the Colletotrichum higginsianum genome.</title>
        <authorList>
            <person name="O'Connell R."/>
            <person name="Zambounis A."/>
            <person name="Thon M."/>
            <person name="Dallery J.-F."/>
        </authorList>
    </citation>
    <scope>NUCLEOTIDE SEQUENCE [LARGE SCALE GENOMIC DNA]</scope>
    <source>
        <strain evidence="7">IMI 349063</strain>
    </source>
</reference>
<comment type="similarity">
    <text evidence="1">Belongs to the sirtuin family. Class I subfamily.</text>
</comment>
<dbReference type="PANTHER" id="PTHR11085:SF8">
    <property type="entry name" value="NAD-DEPENDENT HISTONE DEACETYLASE HST3"/>
    <property type="match status" value="1"/>
</dbReference>
<dbReference type="InterPro" id="IPR029035">
    <property type="entry name" value="DHS-like_NAD/FAD-binding_dom"/>
</dbReference>
<dbReference type="KEGG" id="chig:CH63R_14469"/>
<dbReference type="SUPFAM" id="SSF52467">
    <property type="entry name" value="DHS-like NAD/FAD-binding domain"/>
    <property type="match status" value="1"/>
</dbReference>
<dbReference type="GO" id="GO:0005634">
    <property type="term" value="C:nucleus"/>
    <property type="evidence" value="ECO:0007669"/>
    <property type="project" value="TreeGrafter"/>
</dbReference>
<dbReference type="PANTHER" id="PTHR11085">
    <property type="entry name" value="NAD-DEPENDENT PROTEIN DEACYLASE SIRTUIN-5, MITOCHONDRIAL-RELATED"/>
    <property type="match status" value="1"/>
</dbReference>
<dbReference type="STRING" id="759273.H1VGP9"/>
<dbReference type="AlphaFoldDB" id="H1VGP9"/>
<feature type="binding site" evidence="4">
    <location>
        <position position="191"/>
    </location>
    <ligand>
        <name>Zn(2+)</name>
        <dbReference type="ChEBI" id="CHEBI:29105"/>
    </ligand>
</feature>
<dbReference type="eggNOG" id="KOG2684">
    <property type="taxonomic scope" value="Eukaryota"/>
</dbReference>
<evidence type="ECO:0000313" key="9">
    <source>
        <dbReference type="Proteomes" id="UP000092177"/>
    </source>
</evidence>
<dbReference type="Gene3D" id="3.40.50.1220">
    <property type="entry name" value="TPP-binding domain"/>
    <property type="match status" value="1"/>
</dbReference>
<keyword evidence="9" id="KW-1185">Reference proteome</keyword>
<feature type="domain" description="Deacetylase sirtuin-type" evidence="5">
    <location>
        <begin position="7"/>
        <end position="315"/>
    </location>
</feature>
<evidence type="ECO:0000259" key="5">
    <source>
        <dbReference type="PROSITE" id="PS50305"/>
    </source>
</evidence>
<reference evidence="6" key="1">
    <citation type="submission" date="2011-12" db="EMBL/GenBank/DDBJ databases">
        <title>The genome sequence of Colletotrichum higginsianum IMI 34906.</title>
        <authorList>
            <person name="Ma L.-J."/>
            <person name="O'Connell R."/>
            <person name="van Themaat E.V.L."/>
            <person name="Stueber K."/>
            <person name="Young S.K."/>
            <person name="Zeng Q."/>
            <person name="Gargeya S."/>
            <person name="Fitzgerald M."/>
            <person name="Haas B."/>
            <person name="Abouelleil A."/>
            <person name="Alvarado L."/>
            <person name="Arachchi H.M."/>
            <person name="Berlin A."/>
            <person name="Chapman S.B."/>
            <person name="Gearin G."/>
            <person name="Goldberg J."/>
            <person name="Griggs A."/>
            <person name="Gujja S."/>
            <person name="Hansen M."/>
            <person name="Heiman D."/>
            <person name="Howarth C."/>
            <person name="Larimer J."/>
            <person name="Lui A."/>
            <person name="MacDonald P.J.P."/>
            <person name="McCowen C."/>
            <person name="Montmayeur A."/>
            <person name="Murphy C."/>
            <person name="Neiman D."/>
            <person name="Pearson M."/>
            <person name="Priest M."/>
            <person name="Roberts A."/>
            <person name="Saif S."/>
            <person name="Shea T."/>
            <person name="Sisk P."/>
            <person name="Stolte C."/>
            <person name="Sykes S."/>
            <person name="Wortman J."/>
            <person name="Nusbaum C."/>
            <person name="Birren B."/>
        </authorList>
    </citation>
    <scope>NUCLEOTIDE SEQUENCE [LARGE SCALE GENOMIC DNA]</scope>
    <source>
        <strain evidence="6">IMI 349063</strain>
    </source>
</reference>
<dbReference type="GO" id="GO:0017136">
    <property type="term" value="F:histone deacetylase activity, NAD-dependent"/>
    <property type="evidence" value="ECO:0007669"/>
    <property type="project" value="TreeGrafter"/>
</dbReference>
<gene>
    <name evidence="6" type="ORF">CH063_10247</name>
    <name evidence="7" type="ORF">CH63R_14469</name>
</gene>
<evidence type="ECO:0000256" key="1">
    <source>
        <dbReference type="ARBA" id="ARBA00006924"/>
    </source>
</evidence>
<evidence type="ECO:0000313" key="6">
    <source>
        <dbReference type="EMBL" id="CCF39402.1"/>
    </source>
</evidence>
<sequence>MPITYVQPQDYIHLENIACLIDTALRVVVVTGAGISTKAGIPDYRSKNSNNSRYRRSLFHSSVFSDPEKKSCFYKEVTRMHQMAKDANPTETHHFINDLHRAGKLVRYYTQNIDCLEDKVGLCTDLQKGPGIHFKHQANGQSSSLCVSGGVECVLLHGSVHCLQCSFCCKVYSWDDDDYEKGILAGKEPFCPGCAKVSADRVERGKRSTAVGTLRPNIVLYGEENPQAEFINEVIKRDLHQRPDILLIMGTRLTTYGVKYLIRVFAKATHEQNGKVVYVNLTKPAKEWDNVIDYWAEQECDIWVQDLKRRQSALL</sequence>
<dbReference type="Pfam" id="PF02146">
    <property type="entry name" value="SIR2"/>
    <property type="match status" value="2"/>
</dbReference>
<evidence type="ECO:0000256" key="3">
    <source>
        <dbReference type="ARBA" id="ARBA00023027"/>
    </source>
</evidence>
<dbReference type="VEuPathDB" id="FungiDB:CH63R_14469"/>
<dbReference type="RefSeq" id="XP_018150686.1">
    <property type="nucleotide sequence ID" value="XM_018309443.1"/>
</dbReference>
<feature type="binding site" evidence="4">
    <location>
        <position position="165"/>
    </location>
    <ligand>
        <name>Zn(2+)</name>
        <dbReference type="ChEBI" id="CHEBI:29105"/>
    </ligand>
</feature>
<organism evidence="6 8">
    <name type="scientific">Colletotrichum higginsianum (strain IMI 349063)</name>
    <name type="common">Crucifer anthracnose fungus</name>
    <dbReference type="NCBI Taxonomy" id="759273"/>
    <lineage>
        <taxon>Eukaryota</taxon>
        <taxon>Fungi</taxon>
        <taxon>Dikarya</taxon>
        <taxon>Ascomycota</taxon>
        <taxon>Pezizomycotina</taxon>
        <taxon>Sordariomycetes</taxon>
        <taxon>Hypocreomycetidae</taxon>
        <taxon>Glomerellales</taxon>
        <taxon>Glomerellaceae</taxon>
        <taxon>Colletotrichum</taxon>
        <taxon>Colletotrichum destructivum species complex</taxon>
    </lineage>
</organism>
<dbReference type="OrthoDB" id="2919105at2759"/>
<evidence type="ECO:0000313" key="7">
    <source>
        <dbReference type="EMBL" id="OBR02168.1"/>
    </source>
</evidence>
<dbReference type="GO" id="GO:0046872">
    <property type="term" value="F:metal ion binding"/>
    <property type="evidence" value="ECO:0007669"/>
    <property type="project" value="UniProtKB-KW"/>
</dbReference>
<evidence type="ECO:0000313" key="8">
    <source>
        <dbReference type="Proteomes" id="UP000007174"/>
    </source>
</evidence>
<dbReference type="InterPro" id="IPR050134">
    <property type="entry name" value="NAD-dep_sirtuin_deacylases"/>
</dbReference>
<reference evidence="9" key="4">
    <citation type="journal article" date="2017" name="BMC Genomics">
        <title>Gapless genome assembly of Colletotrichum higginsianum reveals chromosome structure and association of transposable elements with secondary metabolite gene clusters.</title>
        <authorList>
            <person name="Dallery J.-F."/>
            <person name="Lapalu N."/>
            <person name="Zampounis A."/>
            <person name="Pigne S."/>
            <person name="Luyten I."/>
            <person name="Amselem J."/>
            <person name="Wittenberg A.H.J."/>
            <person name="Zhou S."/>
            <person name="de Queiroz M.V."/>
            <person name="Robin G.P."/>
            <person name="Auger A."/>
            <person name="Hainaut M."/>
            <person name="Henrissat B."/>
            <person name="Kim K.-T."/>
            <person name="Lee Y.-H."/>
            <person name="Lespinet O."/>
            <person name="Schwartz D.C."/>
            <person name="Thon M.R."/>
            <person name="O'Connell R.J."/>
        </authorList>
    </citation>
    <scope>NUCLEOTIDE SEQUENCE [LARGE SCALE GENOMIC DNA]</scope>
    <source>
        <strain evidence="9">IMI 349063</strain>
    </source>
</reference>
<dbReference type="Proteomes" id="UP000092177">
    <property type="component" value="Chromosome 11"/>
</dbReference>
<feature type="binding site" evidence="4">
    <location>
        <position position="168"/>
    </location>
    <ligand>
        <name>Zn(2+)</name>
        <dbReference type="ChEBI" id="CHEBI:29105"/>
    </ligand>
</feature>
<protein>
    <submittedName>
        <fullName evidence="7">Hst3 protein</fullName>
    </submittedName>
</protein>
<accession>H1VGP9</accession>
<keyword evidence="3" id="KW-0520">NAD</keyword>
<dbReference type="PROSITE" id="PS50305">
    <property type="entry name" value="SIRTUIN"/>
    <property type="match status" value="1"/>
</dbReference>
<dbReference type="GeneID" id="28873550"/>
<keyword evidence="4" id="KW-0862">Zinc</keyword>
<keyword evidence="4" id="KW-0479">Metal-binding</keyword>
<keyword evidence="2" id="KW-0808">Transferase</keyword>
<evidence type="ECO:0000256" key="4">
    <source>
        <dbReference type="PROSITE-ProRule" id="PRU00236"/>
    </source>
</evidence>
<dbReference type="Proteomes" id="UP000007174">
    <property type="component" value="Unassembled WGS sequence"/>
</dbReference>
<proteinExistence type="inferred from homology"/>
<feature type="active site" description="Proton acceptor" evidence="4">
    <location>
        <position position="157"/>
    </location>
</feature>
<dbReference type="HOGENOM" id="CLU_021544_1_1_1"/>
<dbReference type="GO" id="GO:0070403">
    <property type="term" value="F:NAD+ binding"/>
    <property type="evidence" value="ECO:0007669"/>
    <property type="project" value="InterPro"/>
</dbReference>